<dbReference type="Proteomes" id="UP000763505">
    <property type="component" value="Unassembled WGS sequence"/>
</dbReference>
<keyword evidence="2" id="KW-0560">Oxidoreductase</keyword>
<organism evidence="6 7">
    <name type="scientific">Aliicoccus persicus</name>
    <dbReference type="NCBI Taxonomy" id="930138"/>
    <lineage>
        <taxon>Bacteria</taxon>
        <taxon>Bacillati</taxon>
        <taxon>Bacillota</taxon>
        <taxon>Bacilli</taxon>
        <taxon>Bacillales</taxon>
        <taxon>Staphylococcaceae</taxon>
        <taxon>Aliicoccus</taxon>
    </lineage>
</organism>
<dbReference type="Gene3D" id="3.40.30.10">
    <property type="entry name" value="Glutaredoxin"/>
    <property type="match status" value="1"/>
</dbReference>
<dbReference type="SUPFAM" id="SSF52833">
    <property type="entry name" value="Thioredoxin-like"/>
    <property type="match status" value="1"/>
</dbReference>
<dbReference type="InterPro" id="IPR001853">
    <property type="entry name" value="DSBA-like_thioredoxin_dom"/>
</dbReference>
<gene>
    <name evidence="6" type="ORF">K8V35_03010</name>
</gene>
<evidence type="ECO:0000259" key="5">
    <source>
        <dbReference type="Pfam" id="PF01323"/>
    </source>
</evidence>
<dbReference type="AlphaFoldDB" id="A0A921B5X0"/>
<evidence type="ECO:0000256" key="3">
    <source>
        <dbReference type="ARBA" id="ARBA00023157"/>
    </source>
</evidence>
<proteinExistence type="predicted"/>
<reference evidence="6" key="2">
    <citation type="submission" date="2021-09" db="EMBL/GenBank/DDBJ databases">
        <authorList>
            <person name="Gilroy R."/>
        </authorList>
    </citation>
    <scope>NUCLEOTIDE SEQUENCE</scope>
    <source>
        <strain evidence="6">6019</strain>
    </source>
</reference>
<reference evidence="6" key="1">
    <citation type="journal article" date="2021" name="PeerJ">
        <title>Extensive microbial diversity within the chicken gut microbiome revealed by metagenomics and culture.</title>
        <authorList>
            <person name="Gilroy R."/>
            <person name="Ravi A."/>
            <person name="Getino M."/>
            <person name="Pursley I."/>
            <person name="Horton D.L."/>
            <person name="Alikhan N.F."/>
            <person name="Baker D."/>
            <person name="Gharbi K."/>
            <person name="Hall N."/>
            <person name="Watson M."/>
            <person name="Adriaenssens E.M."/>
            <person name="Foster-Nyarko E."/>
            <person name="Jarju S."/>
            <person name="Secka A."/>
            <person name="Antonio M."/>
            <person name="Oren A."/>
            <person name="Chaudhuri R.R."/>
            <person name="La Ragione R."/>
            <person name="Hildebrand F."/>
            <person name="Pallen M.J."/>
        </authorList>
    </citation>
    <scope>NUCLEOTIDE SEQUENCE</scope>
    <source>
        <strain evidence="6">6019</strain>
    </source>
</reference>
<name>A0A921B5X0_9STAP</name>
<protein>
    <submittedName>
        <fullName evidence="6">DsbA family protein</fullName>
    </submittedName>
</protein>
<accession>A0A921B5X0</accession>
<keyword evidence="4" id="KW-0676">Redox-active center</keyword>
<evidence type="ECO:0000256" key="1">
    <source>
        <dbReference type="ARBA" id="ARBA00022729"/>
    </source>
</evidence>
<keyword evidence="1" id="KW-0732">Signal</keyword>
<dbReference type="InterPro" id="IPR036249">
    <property type="entry name" value="Thioredoxin-like_sf"/>
</dbReference>
<evidence type="ECO:0000256" key="4">
    <source>
        <dbReference type="ARBA" id="ARBA00023284"/>
    </source>
</evidence>
<comment type="caution">
    <text evidence="6">The sequence shown here is derived from an EMBL/GenBank/DDBJ whole genome shotgun (WGS) entry which is preliminary data.</text>
</comment>
<dbReference type="Pfam" id="PF01323">
    <property type="entry name" value="DSBA"/>
    <property type="match status" value="1"/>
</dbReference>
<evidence type="ECO:0000313" key="6">
    <source>
        <dbReference type="EMBL" id="HJE19305.1"/>
    </source>
</evidence>
<feature type="domain" description="DSBA-like thioredoxin" evidence="5">
    <location>
        <begin position="3"/>
        <end position="201"/>
    </location>
</feature>
<dbReference type="PANTHER" id="PTHR13887:SF14">
    <property type="entry name" value="DISULFIDE BOND FORMATION PROTEIN D"/>
    <property type="match status" value="1"/>
</dbReference>
<keyword evidence="3" id="KW-1015">Disulfide bond</keyword>
<sequence length="236" mass="27030">MKIEFVHDVICSFCFPMSHRMRKIDEKYNNVEITHRSFALGWDVSNFEGMFGSHEAVKPEVLGHWEQANQNDDLSRFNIEGMREKDFLFPTSKFPLIAAKAAGLLGGEKSYWEVFDALQHALFVDNKDIADTSVIEAVIRDTSLDFEQWKKRFEDPKTEQAVQEDLDFVKKNGINSVPALIVEDKYLINGAQPQEVIEKTLEEIAEKENLQLNTGFQMIGGDGEACRMEDGQWKCD</sequence>
<evidence type="ECO:0000313" key="7">
    <source>
        <dbReference type="Proteomes" id="UP000763505"/>
    </source>
</evidence>
<evidence type="ECO:0000256" key="2">
    <source>
        <dbReference type="ARBA" id="ARBA00023002"/>
    </source>
</evidence>
<dbReference type="EMBL" id="DYYI01000027">
    <property type="protein sequence ID" value="HJE19305.1"/>
    <property type="molecule type" value="Genomic_DNA"/>
</dbReference>
<dbReference type="GO" id="GO:0016491">
    <property type="term" value="F:oxidoreductase activity"/>
    <property type="evidence" value="ECO:0007669"/>
    <property type="project" value="UniProtKB-KW"/>
</dbReference>
<dbReference type="PANTHER" id="PTHR13887">
    <property type="entry name" value="GLUTATHIONE S-TRANSFERASE KAPPA"/>
    <property type="match status" value="1"/>
</dbReference>